<name>A0A409YPE5_9AGAR</name>
<evidence type="ECO:0000313" key="3">
    <source>
        <dbReference type="Proteomes" id="UP000284842"/>
    </source>
</evidence>
<dbReference type="EMBL" id="NHTK01000880">
    <property type="protein sequence ID" value="PPR04875.1"/>
    <property type="molecule type" value="Genomic_DNA"/>
</dbReference>
<feature type="compositionally biased region" description="Polar residues" evidence="1">
    <location>
        <begin position="12"/>
        <end position="32"/>
    </location>
</feature>
<dbReference type="InParanoid" id="A0A409YPE5"/>
<accession>A0A409YPE5</accession>
<gene>
    <name evidence="2" type="ORF">CVT24_007207</name>
</gene>
<evidence type="ECO:0000313" key="2">
    <source>
        <dbReference type="EMBL" id="PPR04875.1"/>
    </source>
</evidence>
<organism evidence="2 3">
    <name type="scientific">Panaeolus cyanescens</name>
    <dbReference type="NCBI Taxonomy" id="181874"/>
    <lineage>
        <taxon>Eukaryota</taxon>
        <taxon>Fungi</taxon>
        <taxon>Dikarya</taxon>
        <taxon>Basidiomycota</taxon>
        <taxon>Agaricomycotina</taxon>
        <taxon>Agaricomycetes</taxon>
        <taxon>Agaricomycetidae</taxon>
        <taxon>Agaricales</taxon>
        <taxon>Agaricineae</taxon>
        <taxon>Galeropsidaceae</taxon>
        <taxon>Panaeolus</taxon>
    </lineage>
</organism>
<evidence type="ECO:0000256" key="1">
    <source>
        <dbReference type="SAM" id="MobiDB-lite"/>
    </source>
</evidence>
<proteinExistence type="predicted"/>
<protein>
    <submittedName>
        <fullName evidence="2">Uncharacterized protein</fullName>
    </submittedName>
</protein>
<dbReference type="Proteomes" id="UP000284842">
    <property type="component" value="Unassembled WGS sequence"/>
</dbReference>
<comment type="caution">
    <text evidence="2">The sequence shown here is derived from an EMBL/GenBank/DDBJ whole genome shotgun (WGS) entry which is preliminary data.</text>
</comment>
<reference evidence="2 3" key="1">
    <citation type="journal article" date="2018" name="Evol. Lett.">
        <title>Horizontal gene cluster transfer increased hallucinogenic mushroom diversity.</title>
        <authorList>
            <person name="Reynolds H.T."/>
            <person name="Vijayakumar V."/>
            <person name="Gluck-Thaler E."/>
            <person name="Korotkin H.B."/>
            <person name="Matheny P.B."/>
            <person name="Slot J.C."/>
        </authorList>
    </citation>
    <scope>NUCLEOTIDE SEQUENCE [LARGE SCALE GENOMIC DNA]</scope>
    <source>
        <strain evidence="2 3">2629</strain>
    </source>
</reference>
<feature type="compositionally biased region" description="Polar residues" evidence="1">
    <location>
        <begin position="63"/>
        <end position="73"/>
    </location>
</feature>
<keyword evidence="3" id="KW-1185">Reference proteome</keyword>
<dbReference type="AlphaFoldDB" id="A0A409YPE5"/>
<feature type="region of interest" description="Disordered" evidence="1">
    <location>
        <begin position="59"/>
        <end position="82"/>
    </location>
</feature>
<feature type="region of interest" description="Disordered" evidence="1">
    <location>
        <begin position="1"/>
        <end position="38"/>
    </location>
</feature>
<feature type="compositionally biased region" description="Basic and acidic residues" evidence="1">
    <location>
        <begin position="1"/>
        <end position="11"/>
    </location>
</feature>
<sequence length="339" mass="38329">MPKVKNERDASDQVQPLQSKISPSLESITSVPVKSEESRQPLSTGVFFKSEVVNDRDFKHGSESNWHQAQQTADAGMTRRQRKNRWCQRGSFQSQKWVAERIVAILTRRGFRCTLLDDLASELFGIKNRRPGRVVMLAVYAPDGYSALQVEDLQQQIVDEDPTCFQLGQPKNRPKSDVQYLFCHPSLALQQSLDFEFILPPTKLCPGYKVELTVPPTQDFGRKLGRLLYASVQHIVWMGPLPVLSFAFTLLHQVQSWHASYEANSHSRAQRYRAGVLSILLNTTTHIEPLRVTRPWASQPPMLPSSEIISLKMQIATFISTPAGSSTKEEWIKLGLAEA</sequence>